<dbReference type="InterPro" id="IPR048366">
    <property type="entry name" value="TNP-like_GBD"/>
</dbReference>
<feature type="domain" description="Transposable element P transposase-like GTP-binding insertion" evidence="3">
    <location>
        <begin position="307"/>
        <end position="397"/>
    </location>
</feature>
<evidence type="ECO:0000256" key="1">
    <source>
        <dbReference type="SAM" id="Coils"/>
    </source>
</evidence>
<dbReference type="PANTHER" id="PTHR47577">
    <property type="entry name" value="THAP DOMAIN-CONTAINING PROTEIN 6"/>
    <property type="match status" value="1"/>
</dbReference>
<organism evidence="4">
    <name type="scientific">Ixodes ricinus</name>
    <name type="common">Common tick</name>
    <name type="synonym">Acarus ricinus</name>
    <dbReference type="NCBI Taxonomy" id="34613"/>
    <lineage>
        <taxon>Eukaryota</taxon>
        <taxon>Metazoa</taxon>
        <taxon>Ecdysozoa</taxon>
        <taxon>Arthropoda</taxon>
        <taxon>Chelicerata</taxon>
        <taxon>Arachnida</taxon>
        <taxon>Acari</taxon>
        <taxon>Parasitiformes</taxon>
        <taxon>Ixodida</taxon>
        <taxon>Ixodoidea</taxon>
        <taxon>Ixodidae</taxon>
        <taxon>Ixodinae</taxon>
        <taxon>Ixodes</taxon>
    </lineage>
</organism>
<reference evidence="4" key="1">
    <citation type="journal article" date="2018" name="PLoS Negl. Trop. Dis.">
        <title>Sialome diversity of ticks revealed by RNAseq of single tick salivary glands.</title>
        <authorList>
            <person name="Perner J."/>
            <person name="Kropackova S."/>
            <person name="Kopacek P."/>
            <person name="Ribeiro J.M."/>
        </authorList>
    </citation>
    <scope>NUCLEOTIDE SEQUENCE</scope>
    <source>
        <strain evidence="4">Siblings of single egg batch collected in Ceske Budejovice</strain>
        <tissue evidence="4">Salivary glands</tissue>
    </source>
</reference>
<dbReference type="AlphaFoldDB" id="A0A147BK14"/>
<keyword evidence="1" id="KW-0175">Coiled coil</keyword>
<evidence type="ECO:0000313" key="4">
    <source>
        <dbReference type="EMBL" id="JAR91127.1"/>
    </source>
</evidence>
<dbReference type="PANTHER" id="PTHR47577:SF2">
    <property type="entry name" value="THAP DOMAIN CONTAINING 9"/>
    <property type="match status" value="1"/>
</dbReference>
<evidence type="ECO:0000259" key="2">
    <source>
        <dbReference type="Pfam" id="PF21787"/>
    </source>
</evidence>
<name>A0A147BK14_IXORI</name>
<dbReference type="EMBL" id="GEGO01004277">
    <property type="protein sequence ID" value="JAR91127.1"/>
    <property type="molecule type" value="Transcribed_RNA"/>
</dbReference>
<dbReference type="InterPro" id="IPR048365">
    <property type="entry name" value="TNP-like_RNaseH_N"/>
</dbReference>
<evidence type="ECO:0000259" key="3">
    <source>
        <dbReference type="Pfam" id="PF21788"/>
    </source>
</evidence>
<proteinExistence type="predicted"/>
<dbReference type="Pfam" id="PF21788">
    <property type="entry name" value="TNP-like_GBD"/>
    <property type="match status" value="1"/>
</dbReference>
<protein>
    <submittedName>
        <fullName evidence="4">Putative p-32 hm</fullName>
    </submittedName>
</protein>
<feature type="domain" description="Transposable element P transposase-like RNase H" evidence="2">
    <location>
        <begin position="108"/>
        <end position="245"/>
    </location>
</feature>
<feature type="coiled-coil region" evidence="1">
    <location>
        <begin position="6"/>
        <end position="33"/>
    </location>
</feature>
<dbReference type="Pfam" id="PF21787">
    <property type="entry name" value="TNP-like_RNaseH_N"/>
    <property type="match status" value="1"/>
</dbReference>
<accession>A0A147BK14</accession>
<feature type="non-terminal residue" evidence="4">
    <location>
        <position position="1"/>
    </location>
</feature>
<sequence length="700" mass="78710">LTEDVVLQMRRRIKHLENENRRLVRQAALQKTREAAFHSHLRKLFTADQLLALSRTSNRGSKWSNETVKKSLQMRFACGSTGYDLMLEGGFPLPSSRTLRRRLEGIRFEPGVLGEVFQLLEKKVPHLKPQERKCVLLLDEMAIVEKFEYDPSTSSIRGHVTMGVPEAPTTEPPAATHALVYMIAGVSSRWKQVICYQYTGSSFSGEDAAAEVKTLIERCHNVGLQVVAVTSDMGSSNRAMWKQFGVNAGRHCRVVNMTPHPKVPGEQIAFLADVPHLMKNLNGHLVRGQTITLPSDVVAANGLTCSTVSLKPVRQLVEFQKNLTFKLAPKLRPELLDPNHFEKMKVSTALRVLSHSTATALRFLVENHGWSKDFLTTAWFFEQVNKWFDLMSSRHPVLAISRQNEARYKDTLDFLSNFKDLLLRVTIGDGVFKPVQAGVMLSTKSILDLQQNLIERHSFSFILTSRFTQDCLENLFSVVRQGNPLPTPLEFKMALKIITLSQYLKVSKAGSYELDDASFYLTDLADLNVLPTVPTDTLLEEVDLSMSHPEENSFDYYCGYVVRTVIKNNAVCDTCAAAVQVCTAPANSLIRLKNYVPDALTCPSAAACTLFTICERVFRSLIQDLMSAQGILNSLSARMATESQCVQLPECHEIKTKLIRRFCLSRLQLFLREKSRGLAARAAEHRDFASKSMAVPRRRN</sequence>